<keyword evidence="2" id="KW-1185">Reference proteome</keyword>
<name>A0A9J6ATB3_SOLCO</name>
<accession>A0A9J6ATB3</accession>
<sequence length="92" mass="10289">MADAAATLYGLNWCDYRNLVLSIAETDSLLLTKCKREANKPTGKLASLSHGHNESQVLNSLSNLPQQVKGLMELSIFQEHKKLRAHSDWPIQ</sequence>
<gene>
    <name evidence="1" type="ORF">H5410_013016</name>
</gene>
<dbReference type="Proteomes" id="UP000824120">
    <property type="component" value="Chromosome 2"/>
</dbReference>
<organism evidence="1 2">
    <name type="scientific">Solanum commersonii</name>
    <name type="common">Commerson's wild potato</name>
    <name type="synonym">Commerson's nightshade</name>
    <dbReference type="NCBI Taxonomy" id="4109"/>
    <lineage>
        <taxon>Eukaryota</taxon>
        <taxon>Viridiplantae</taxon>
        <taxon>Streptophyta</taxon>
        <taxon>Embryophyta</taxon>
        <taxon>Tracheophyta</taxon>
        <taxon>Spermatophyta</taxon>
        <taxon>Magnoliopsida</taxon>
        <taxon>eudicotyledons</taxon>
        <taxon>Gunneridae</taxon>
        <taxon>Pentapetalae</taxon>
        <taxon>asterids</taxon>
        <taxon>lamiids</taxon>
        <taxon>Solanales</taxon>
        <taxon>Solanaceae</taxon>
        <taxon>Solanoideae</taxon>
        <taxon>Solaneae</taxon>
        <taxon>Solanum</taxon>
    </lineage>
</organism>
<evidence type="ECO:0000313" key="1">
    <source>
        <dbReference type="EMBL" id="KAG5627798.1"/>
    </source>
</evidence>
<reference evidence="1 2" key="1">
    <citation type="submission" date="2020-09" db="EMBL/GenBank/DDBJ databases">
        <title>De no assembly of potato wild relative species, Solanum commersonii.</title>
        <authorList>
            <person name="Cho K."/>
        </authorList>
    </citation>
    <scope>NUCLEOTIDE SEQUENCE [LARGE SCALE GENOMIC DNA]</scope>
    <source>
        <strain evidence="1">LZ3.2</strain>
        <tissue evidence="1">Leaf</tissue>
    </source>
</reference>
<evidence type="ECO:0000313" key="2">
    <source>
        <dbReference type="Proteomes" id="UP000824120"/>
    </source>
</evidence>
<feature type="non-terminal residue" evidence="1">
    <location>
        <position position="92"/>
    </location>
</feature>
<comment type="caution">
    <text evidence="1">The sequence shown here is derived from an EMBL/GenBank/DDBJ whole genome shotgun (WGS) entry which is preliminary data.</text>
</comment>
<proteinExistence type="predicted"/>
<dbReference type="EMBL" id="JACXVP010000002">
    <property type="protein sequence ID" value="KAG5627798.1"/>
    <property type="molecule type" value="Genomic_DNA"/>
</dbReference>
<protein>
    <submittedName>
        <fullName evidence="1">Uncharacterized protein</fullName>
    </submittedName>
</protein>
<dbReference type="AlphaFoldDB" id="A0A9J6ATB3"/>